<organism evidence="3 4">
    <name type="scientific">Fibrella rubiginis</name>
    <dbReference type="NCBI Taxonomy" id="2817060"/>
    <lineage>
        <taxon>Bacteria</taxon>
        <taxon>Pseudomonadati</taxon>
        <taxon>Bacteroidota</taxon>
        <taxon>Cytophagia</taxon>
        <taxon>Cytophagales</taxon>
        <taxon>Spirosomataceae</taxon>
        <taxon>Fibrella</taxon>
    </lineage>
</organism>
<dbReference type="SUPFAM" id="SSF101874">
    <property type="entry name" value="YceI-like"/>
    <property type="match status" value="1"/>
</dbReference>
<feature type="chain" id="PRO_5037229720" evidence="1">
    <location>
        <begin position="21"/>
        <end position="183"/>
    </location>
</feature>
<evidence type="ECO:0000256" key="1">
    <source>
        <dbReference type="SAM" id="SignalP"/>
    </source>
</evidence>
<reference evidence="3" key="1">
    <citation type="submission" date="2021-03" db="EMBL/GenBank/DDBJ databases">
        <title>Fibrella sp. HMF5335 genome sequencing and assembly.</title>
        <authorList>
            <person name="Kang H."/>
            <person name="Kim H."/>
            <person name="Bae S."/>
            <person name="Joh K."/>
        </authorList>
    </citation>
    <scope>NUCLEOTIDE SEQUENCE</scope>
    <source>
        <strain evidence="3">HMF5335</strain>
    </source>
</reference>
<sequence>MKRYIILFIAQVFLSFPSFGQLFSTQTGETSFFSETPVENIAAINKSVGAMLNTATNEIAVGIKMTAFDFPNKLMKEHFNENYVESEKYPISMFKGKITEAIDYAKNGTYTVTAKGQLIIHGIAQPRELRGTLTIEDQKITLINNFDVKLVDHKIDVPKLVFTKVAEVIAVKSKYVFNPYVKK</sequence>
<dbReference type="Gene3D" id="2.40.128.110">
    <property type="entry name" value="Lipid/polyisoprenoid-binding, YceI-like"/>
    <property type="match status" value="1"/>
</dbReference>
<keyword evidence="1" id="KW-0732">Signal</keyword>
<dbReference type="Proteomes" id="UP000664034">
    <property type="component" value="Unassembled WGS sequence"/>
</dbReference>
<accession>A0A939K4A9</accession>
<dbReference type="InterPro" id="IPR007372">
    <property type="entry name" value="Lipid/polyisoprenoid-bd_YceI"/>
</dbReference>
<dbReference type="RefSeq" id="WP_207364062.1">
    <property type="nucleotide sequence ID" value="NZ_JAFMYV010000003.1"/>
</dbReference>
<dbReference type="InterPro" id="IPR036761">
    <property type="entry name" value="TTHA0802/YceI-like_sf"/>
</dbReference>
<comment type="caution">
    <text evidence="3">The sequence shown here is derived from an EMBL/GenBank/DDBJ whole genome shotgun (WGS) entry which is preliminary data.</text>
</comment>
<evidence type="ECO:0000313" key="4">
    <source>
        <dbReference type="Proteomes" id="UP000664034"/>
    </source>
</evidence>
<protein>
    <submittedName>
        <fullName evidence="3">YceI family protein</fullName>
    </submittedName>
</protein>
<dbReference type="Pfam" id="PF04264">
    <property type="entry name" value="YceI"/>
    <property type="match status" value="1"/>
</dbReference>
<dbReference type="EMBL" id="JAFMYV010000003">
    <property type="protein sequence ID" value="MBO0936503.1"/>
    <property type="molecule type" value="Genomic_DNA"/>
</dbReference>
<gene>
    <name evidence="3" type="ORF">J2I47_08115</name>
</gene>
<keyword evidence="4" id="KW-1185">Reference proteome</keyword>
<evidence type="ECO:0000259" key="2">
    <source>
        <dbReference type="Pfam" id="PF04264"/>
    </source>
</evidence>
<name>A0A939K4A9_9BACT</name>
<feature type="domain" description="Lipid/polyisoprenoid-binding YceI-like" evidence="2">
    <location>
        <begin position="48"/>
        <end position="174"/>
    </location>
</feature>
<feature type="signal peptide" evidence="1">
    <location>
        <begin position="1"/>
        <end position="20"/>
    </location>
</feature>
<evidence type="ECO:0000313" key="3">
    <source>
        <dbReference type="EMBL" id="MBO0936503.1"/>
    </source>
</evidence>
<dbReference type="AlphaFoldDB" id="A0A939K4A9"/>
<proteinExistence type="predicted"/>